<dbReference type="AlphaFoldDB" id="A0AAN6YG25"/>
<keyword evidence="4" id="KW-1185">Reference proteome</keyword>
<organism evidence="3 4">
    <name type="scientific">Rhypophila decipiens</name>
    <dbReference type="NCBI Taxonomy" id="261697"/>
    <lineage>
        <taxon>Eukaryota</taxon>
        <taxon>Fungi</taxon>
        <taxon>Dikarya</taxon>
        <taxon>Ascomycota</taxon>
        <taxon>Pezizomycotina</taxon>
        <taxon>Sordariomycetes</taxon>
        <taxon>Sordariomycetidae</taxon>
        <taxon>Sordariales</taxon>
        <taxon>Naviculisporaceae</taxon>
        <taxon>Rhypophila</taxon>
    </lineage>
</organism>
<dbReference type="Proteomes" id="UP001301769">
    <property type="component" value="Unassembled WGS sequence"/>
</dbReference>
<feature type="transmembrane region" description="Helical" evidence="2">
    <location>
        <begin position="64"/>
        <end position="85"/>
    </location>
</feature>
<keyword evidence="2" id="KW-0472">Membrane</keyword>
<name>A0AAN6YG25_9PEZI</name>
<evidence type="ECO:0000256" key="1">
    <source>
        <dbReference type="SAM" id="MobiDB-lite"/>
    </source>
</evidence>
<keyword evidence="2" id="KW-0812">Transmembrane</keyword>
<feature type="compositionally biased region" description="Low complexity" evidence="1">
    <location>
        <begin position="106"/>
        <end position="125"/>
    </location>
</feature>
<evidence type="ECO:0000256" key="2">
    <source>
        <dbReference type="SAM" id="Phobius"/>
    </source>
</evidence>
<feature type="region of interest" description="Disordered" evidence="1">
    <location>
        <begin position="1"/>
        <end position="20"/>
    </location>
</feature>
<dbReference type="EMBL" id="MU858079">
    <property type="protein sequence ID" value="KAK4215487.1"/>
    <property type="molecule type" value="Genomic_DNA"/>
</dbReference>
<feature type="compositionally biased region" description="Basic residues" evidence="1">
    <location>
        <begin position="93"/>
        <end position="105"/>
    </location>
</feature>
<reference evidence="3" key="2">
    <citation type="submission" date="2023-05" db="EMBL/GenBank/DDBJ databases">
        <authorList>
            <consortium name="Lawrence Berkeley National Laboratory"/>
            <person name="Steindorff A."/>
            <person name="Hensen N."/>
            <person name="Bonometti L."/>
            <person name="Westerberg I."/>
            <person name="Brannstrom I.O."/>
            <person name="Guillou S."/>
            <person name="Cros-Aarteil S."/>
            <person name="Calhoun S."/>
            <person name="Haridas S."/>
            <person name="Kuo A."/>
            <person name="Mondo S."/>
            <person name="Pangilinan J."/>
            <person name="Riley R."/>
            <person name="Labutti K."/>
            <person name="Andreopoulos B."/>
            <person name="Lipzen A."/>
            <person name="Chen C."/>
            <person name="Yanf M."/>
            <person name="Daum C."/>
            <person name="Ng V."/>
            <person name="Clum A."/>
            <person name="Ohm R."/>
            <person name="Martin F."/>
            <person name="Silar P."/>
            <person name="Natvig D."/>
            <person name="Lalanne C."/>
            <person name="Gautier V."/>
            <person name="Ament-Velasquez S.L."/>
            <person name="Kruys A."/>
            <person name="Hutchinson M.I."/>
            <person name="Powell A.J."/>
            <person name="Barry K."/>
            <person name="Miller A.N."/>
            <person name="Grigoriev I.V."/>
            <person name="Debuchy R."/>
            <person name="Gladieux P."/>
            <person name="Thoren M.H."/>
            <person name="Johannesson H."/>
        </authorList>
    </citation>
    <scope>NUCLEOTIDE SEQUENCE</scope>
    <source>
        <strain evidence="3">PSN293</strain>
    </source>
</reference>
<feature type="region of interest" description="Disordered" evidence="1">
    <location>
        <begin position="93"/>
        <end position="134"/>
    </location>
</feature>
<accession>A0AAN6YG25</accession>
<keyword evidence="2" id="KW-1133">Transmembrane helix</keyword>
<proteinExistence type="predicted"/>
<comment type="caution">
    <text evidence="3">The sequence shown here is derived from an EMBL/GenBank/DDBJ whole genome shotgun (WGS) entry which is preliminary data.</text>
</comment>
<protein>
    <submittedName>
        <fullName evidence="3">Uncharacterized protein</fullName>
    </submittedName>
</protein>
<evidence type="ECO:0000313" key="3">
    <source>
        <dbReference type="EMBL" id="KAK4215487.1"/>
    </source>
</evidence>
<reference evidence="3" key="1">
    <citation type="journal article" date="2023" name="Mol. Phylogenet. Evol.">
        <title>Genome-scale phylogeny and comparative genomics of the fungal order Sordariales.</title>
        <authorList>
            <person name="Hensen N."/>
            <person name="Bonometti L."/>
            <person name="Westerberg I."/>
            <person name="Brannstrom I.O."/>
            <person name="Guillou S."/>
            <person name="Cros-Aarteil S."/>
            <person name="Calhoun S."/>
            <person name="Haridas S."/>
            <person name="Kuo A."/>
            <person name="Mondo S."/>
            <person name="Pangilinan J."/>
            <person name="Riley R."/>
            <person name="LaButti K."/>
            <person name="Andreopoulos B."/>
            <person name="Lipzen A."/>
            <person name="Chen C."/>
            <person name="Yan M."/>
            <person name="Daum C."/>
            <person name="Ng V."/>
            <person name="Clum A."/>
            <person name="Steindorff A."/>
            <person name="Ohm R.A."/>
            <person name="Martin F."/>
            <person name="Silar P."/>
            <person name="Natvig D.O."/>
            <person name="Lalanne C."/>
            <person name="Gautier V."/>
            <person name="Ament-Velasquez S.L."/>
            <person name="Kruys A."/>
            <person name="Hutchinson M.I."/>
            <person name="Powell A.J."/>
            <person name="Barry K."/>
            <person name="Miller A.N."/>
            <person name="Grigoriev I.V."/>
            <person name="Debuchy R."/>
            <person name="Gladieux P."/>
            <person name="Hiltunen Thoren M."/>
            <person name="Johannesson H."/>
        </authorList>
    </citation>
    <scope>NUCLEOTIDE SEQUENCE</scope>
    <source>
        <strain evidence="3">PSN293</strain>
    </source>
</reference>
<sequence length="134" mass="14803">MYLPQLLSENNSVGHHDECETSSSSRYACRFLLTRLISSIKATWVTSRSPPDLRRRDDLQTQNITIGVVVGIFLTIFLVALFYFLHRYSASIRVRKKRRSRRRGSRAGSGSSKGSASSTSTQGSAPPAPEPATA</sequence>
<gene>
    <name evidence="3" type="ORF">QBC37DRAFT_371939</name>
</gene>
<evidence type="ECO:0000313" key="4">
    <source>
        <dbReference type="Proteomes" id="UP001301769"/>
    </source>
</evidence>